<evidence type="ECO:0000259" key="1">
    <source>
        <dbReference type="SMART" id="SM00871"/>
    </source>
</evidence>
<dbReference type="SUPFAM" id="SSF55136">
    <property type="entry name" value="Probable bacterial effector-binding domain"/>
    <property type="match status" value="1"/>
</dbReference>
<reference evidence="2 3" key="1">
    <citation type="submission" date="2018-01" db="EMBL/GenBank/DDBJ databases">
        <title>Saezia sanguinis gen. nov., sp. nov., in the order Burkholderiales isolated from human blood.</title>
        <authorList>
            <person name="Medina-Pascual M.J."/>
            <person name="Valdezate S."/>
            <person name="Monzon S."/>
            <person name="Cuesta I."/>
            <person name="Carrasco G."/>
            <person name="Villalon P."/>
            <person name="Saez-Nieto J.A."/>
        </authorList>
    </citation>
    <scope>NUCLEOTIDE SEQUENCE [LARGE SCALE GENOMIC DNA]</scope>
    <source>
        <strain evidence="2 3">CNM695-12</strain>
    </source>
</reference>
<dbReference type="InterPro" id="IPR029441">
    <property type="entry name" value="Cass2"/>
</dbReference>
<dbReference type="AlphaFoldDB" id="A0A433SA15"/>
<sequence length="158" mass="17636">MDYKFSVVELPETLIAGITVQTDMQNASQTCSALWESFEAQVINKIPAAAMPQNPDAFGVSRMLDEQRFIYWAAIEVQSADNLPAGMQTIRIPAGLYVGGQIPGLDKLSDAYTALFMQWPQSQNTYALDMQGISFELYRCGWQMHDPLSLYASVVKKE</sequence>
<dbReference type="Proteomes" id="UP000286947">
    <property type="component" value="Unassembled WGS sequence"/>
</dbReference>
<dbReference type="Gene3D" id="3.20.80.10">
    <property type="entry name" value="Regulatory factor, effector binding domain"/>
    <property type="match status" value="1"/>
</dbReference>
<keyword evidence="3" id="KW-1185">Reference proteome</keyword>
<name>A0A433SA15_9BURK</name>
<dbReference type="RefSeq" id="WP_162615367.1">
    <property type="nucleotide sequence ID" value="NZ_PQSP01000011.1"/>
</dbReference>
<accession>A0A433SA15</accession>
<dbReference type="InterPro" id="IPR010499">
    <property type="entry name" value="AraC_E-bd"/>
</dbReference>
<dbReference type="InterPro" id="IPR011256">
    <property type="entry name" value="Reg_factor_effector_dom_sf"/>
</dbReference>
<evidence type="ECO:0000313" key="2">
    <source>
        <dbReference type="EMBL" id="RUS65539.1"/>
    </source>
</evidence>
<dbReference type="SMART" id="SM00871">
    <property type="entry name" value="AraC_E_bind"/>
    <property type="match status" value="1"/>
</dbReference>
<gene>
    <name evidence="2" type="ORF">CUZ56_02838</name>
</gene>
<proteinExistence type="predicted"/>
<evidence type="ECO:0000313" key="3">
    <source>
        <dbReference type="Proteomes" id="UP000286947"/>
    </source>
</evidence>
<organism evidence="2 3">
    <name type="scientific">Saezia sanguinis</name>
    <dbReference type="NCBI Taxonomy" id="1965230"/>
    <lineage>
        <taxon>Bacteria</taxon>
        <taxon>Pseudomonadati</taxon>
        <taxon>Pseudomonadota</taxon>
        <taxon>Betaproteobacteria</taxon>
        <taxon>Burkholderiales</taxon>
        <taxon>Saeziaceae</taxon>
        <taxon>Saezia</taxon>
    </lineage>
</organism>
<feature type="domain" description="AraC effector-binding" evidence="1">
    <location>
        <begin position="3"/>
        <end position="155"/>
    </location>
</feature>
<protein>
    <recommendedName>
        <fullName evidence="1">AraC effector-binding domain-containing protein</fullName>
    </recommendedName>
</protein>
<dbReference type="EMBL" id="PQSP01000011">
    <property type="protein sequence ID" value="RUS65539.1"/>
    <property type="molecule type" value="Genomic_DNA"/>
</dbReference>
<dbReference type="Pfam" id="PF14526">
    <property type="entry name" value="Cass2"/>
    <property type="match status" value="1"/>
</dbReference>
<comment type="caution">
    <text evidence="2">The sequence shown here is derived from an EMBL/GenBank/DDBJ whole genome shotgun (WGS) entry which is preliminary data.</text>
</comment>